<dbReference type="AlphaFoldDB" id="A0A0T9PNL0"/>
<dbReference type="RefSeq" id="WP_049612799.1">
    <property type="nucleotide sequence ID" value="NZ_CAWMMU010000017.1"/>
</dbReference>
<evidence type="ECO:0000313" key="2">
    <source>
        <dbReference type="EMBL" id="CRY68021.1"/>
    </source>
</evidence>
<dbReference type="STRING" id="1288385.ERS137968_03119"/>
<gene>
    <name evidence="1" type="ORF">ERS008529_02011</name>
    <name evidence="2" type="ORF">ERS137968_03119</name>
</gene>
<dbReference type="EMBL" id="CWJL01000017">
    <property type="protein sequence ID" value="CRY68021.1"/>
    <property type="molecule type" value="Genomic_DNA"/>
</dbReference>
<accession>A0A0T9PNL0</accession>
<sequence>MHIQNIETADCNILRTEIYPDEVEIYFESVYDLEKKLHVNNICLVIKNWSHFEVKVYVSNGIDDIYEERKLSGNELEFFEYIQTISNDGNEMILQGYSKNSGSWLEYHFINSKIYLKEI</sequence>
<reference evidence="1" key="1">
    <citation type="submission" date="2015-03" db="EMBL/GenBank/DDBJ databases">
        <authorList>
            <person name="Murphy D."/>
        </authorList>
    </citation>
    <scope>NUCLEOTIDE SEQUENCE [LARGE SCALE GENOMIC DNA]</scope>
    <source>
        <strain evidence="1">A125KOH2</strain>
    </source>
</reference>
<reference evidence="2 3" key="3">
    <citation type="submission" date="2015-03" db="EMBL/GenBank/DDBJ databases">
        <authorList>
            <consortium name="Pathogen Informatics"/>
            <person name="Murphy D."/>
        </authorList>
    </citation>
    <scope>NUCLEOTIDE SEQUENCE [LARGE SCALE GENOMIC DNA]</scope>
    <source>
        <strain evidence="3">type strain: CIP110230</strain>
        <strain evidence="2">Type strain: CIP110230</strain>
    </source>
</reference>
<name>A0A0T9PNL0_9GAMM</name>
<dbReference type="Proteomes" id="UP000045840">
    <property type="component" value="Unassembled WGS sequence"/>
</dbReference>
<protein>
    <submittedName>
        <fullName evidence="1">Uncharacterized protein</fullName>
    </submittedName>
</protein>
<evidence type="ECO:0000313" key="1">
    <source>
        <dbReference type="EMBL" id="CNH74196.1"/>
    </source>
</evidence>
<dbReference type="OrthoDB" id="103536at2"/>
<dbReference type="EMBL" id="CQAZ01000015">
    <property type="protein sequence ID" value="CNH74196.1"/>
    <property type="molecule type" value="Genomic_DNA"/>
</dbReference>
<organism evidence="1 4">
    <name type="scientific">Yersinia pekkanenii</name>
    <dbReference type="NCBI Taxonomy" id="1288385"/>
    <lineage>
        <taxon>Bacteria</taxon>
        <taxon>Pseudomonadati</taxon>
        <taxon>Pseudomonadota</taxon>
        <taxon>Gammaproteobacteria</taxon>
        <taxon>Enterobacterales</taxon>
        <taxon>Yersiniaceae</taxon>
        <taxon>Yersinia</taxon>
    </lineage>
</organism>
<reference evidence="4" key="2">
    <citation type="submission" date="2015-03" db="EMBL/GenBank/DDBJ databases">
        <authorList>
            <consortium name="Pathogen Informatics"/>
        </authorList>
    </citation>
    <scope>NUCLEOTIDE SEQUENCE [LARGE SCALE GENOMIC DNA]</scope>
    <source>
        <strain evidence="4">A125KOH2</strain>
    </source>
</reference>
<keyword evidence="3" id="KW-1185">Reference proteome</keyword>
<evidence type="ECO:0000313" key="4">
    <source>
        <dbReference type="Proteomes" id="UP000045840"/>
    </source>
</evidence>
<evidence type="ECO:0000313" key="3">
    <source>
        <dbReference type="Proteomes" id="UP000044625"/>
    </source>
</evidence>
<proteinExistence type="predicted"/>
<dbReference type="Proteomes" id="UP000044625">
    <property type="component" value="Unassembled WGS sequence"/>
</dbReference>